<keyword evidence="3" id="KW-1133">Transmembrane helix</keyword>
<feature type="compositionally biased region" description="Low complexity" evidence="2">
    <location>
        <begin position="1242"/>
        <end position="1269"/>
    </location>
</feature>
<feature type="region of interest" description="Disordered" evidence="2">
    <location>
        <begin position="226"/>
        <end position="245"/>
    </location>
</feature>
<feature type="compositionally biased region" description="Basic and acidic residues" evidence="2">
    <location>
        <begin position="226"/>
        <end position="236"/>
    </location>
</feature>
<feature type="region of interest" description="Disordered" evidence="2">
    <location>
        <begin position="30"/>
        <end position="190"/>
    </location>
</feature>
<protein>
    <submittedName>
        <fullName evidence="4">Proton pump-interactor 1</fullName>
    </submittedName>
</protein>
<feature type="compositionally biased region" description="Low complexity" evidence="2">
    <location>
        <begin position="1279"/>
        <end position="1292"/>
    </location>
</feature>
<evidence type="ECO:0000313" key="4">
    <source>
        <dbReference type="EMBL" id="ONM55946.1"/>
    </source>
</evidence>
<dbReference type="InParanoid" id="A0A1D6I7B1"/>
<dbReference type="STRING" id="4577.A0A1D6I7B1"/>
<evidence type="ECO:0000256" key="3">
    <source>
        <dbReference type="SAM" id="Phobius"/>
    </source>
</evidence>
<dbReference type="SMR" id="A0A1D6I7B1"/>
<sequence>MTAEGTACNGAGEAPKAEFVPEKVVTASLEEKAAGEREGEDVGGPFVVVNGGDSDGHSDRGSDLGKASGEESSSEEEDVPGSNVAPDLAVGGDHGSARGEVSAQGAALGASSADGSGRASDGAEGGADEGKGEPSSDFDAEAAPQEDVGEEDGGAAALASSGCEPAITGADSEAAPAVDDEVEGKEGTVDGSAVADVAEAVVHQEVSTEHDDALTLPKSSASMESEVIREDNKEQSTADIVGPHEQGTCGASALVENEHLCADMRADSFVAVTEPDSQEDYAVESCMRDDVLICTESGSADIESEVNGKDSKQEQSNADVVEVIGQGVVRADALMANGHLCADIQADSSEAATKPDNIANESKLTEVAESGEDAAASGELDAIDASSQTNGHIYVASGADSFIIASESKSHSFETDGQETDQQEEEVPQTEAELLDGVLKPTERNCARSVEELIGEEVDTDGHPSVDGTADASGEQEAKPMQVEGEATCGILEFEEVDKDGEDSLCNDCMVGVVSSNEETELPMKERTDEAVPSVNVGESEQVTEDTSQDIMQGGLARGVFIGTIFVKPVSDPHVESSLVHKVKAEVHLVDEITAADLKAENMVEVKRTDREVDEIEVKAPGTHEIGNSSEVEPKEEFEMEVDDAVSLHEAAASASENGSEEKSSNIAVDQVEPVNLNVDELAVDDDQPSFNPGYGSAKSSDVAETKNVEAQVTEQKGNAHHASGEWHGDHTQVIGPQRIYIIKVPKFAGDDLWDKIQAAQAHLDQLTQERDAINRRRQKQKAICDEYREKFEAARQEEREARAAHGDKKNDLNSVRSVLEKLHQANSVEELDELIAKKERIMQHETISLKEEKLLIKEINELKSQRKQLSATMGSKAEINEAFDQKDHIHERHKVLKKDSDVLFSNLKVLEENTRKIQKSFADERTALRKLTEEHRAANEIRQKAYSDWTELRSEPSKKNEYFFKYRDARNAAENFRANGDINGLISHCNSQIERVMEIWNKNEDFRKQYVESNKVSTLKRLGTHDGRKLGPGEDPPVIPSRRPSNICPLSASSPEMITLASTPAPVLAAAAAVPSKENSFPALAAPQTSKRAKSKASGSSAQIKNKSVIVSEEEDLEQTLKEKAHQLELARKAEELDRKAEELARKEEELRKERDAAEKERLRMEQKAKAKEAEERKRRKAEKDKERAEFKARKEAEEREKLHYLIIHKDRPSMQQVPILIPTLFEHFQKKAKRDKKKGAAPADSSAIGDSHAAASATADTDSNASDNPREADVSQPAVAPRRPARPAAAIKQLNRLQPMPAPLRNRGRRKLRQYILIAAAVLTVLALFVAGNYIPRLRSHS</sequence>
<name>A0A1D6I7B1_MAIZE</name>
<dbReference type="PANTHER" id="PTHR48454:SF1">
    <property type="entry name" value="PROTON PUMP-INTERACTOR 1"/>
    <property type="match status" value="1"/>
</dbReference>
<feature type="transmembrane region" description="Helical" evidence="3">
    <location>
        <begin position="1317"/>
        <end position="1337"/>
    </location>
</feature>
<feature type="region of interest" description="Disordered" evidence="2">
    <location>
        <begin position="520"/>
        <end position="549"/>
    </location>
</feature>
<reference evidence="4" key="1">
    <citation type="submission" date="2015-12" db="EMBL/GenBank/DDBJ databases">
        <title>Update maize B73 reference genome by single molecule sequencing technologies.</title>
        <authorList>
            <consortium name="Maize Genome Sequencing Project"/>
            <person name="Ware D."/>
        </authorList>
    </citation>
    <scope>NUCLEOTIDE SEQUENCE [LARGE SCALE GENOMIC DNA]</scope>
    <source>
        <tissue evidence="4">Seedling</tissue>
    </source>
</reference>
<feature type="region of interest" description="Disordered" evidence="2">
    <location>
        <begin position="1234"/>
        <end position="1307"/>
    </location>
</feature>
<feature type="compositionally biased region" description="Low complexity" evidence="2">
    <location>
        <begin position="102"/>
        <end position="122"/>
    </location>
</feature>
<organism evidence="4">
    <name type="scientific">Zea mays</name>
    <name type="common">Maize</name>
    <dbReference type="NCBI Taxonomy" id="4577"/>
    <lineage>
        <taxon>Eukaryota</taxon>
        <taxon>Viridiplantae</taxon>
        <taxon>Streptophyta</taxon>
        <taxon>Embryophyta</taxon>
        <taxon>Tracheophyta</taxon>
        <taxon>Spermatophyta</taxon>
        <taxon>Magnoliopsida</taxon>
        <taxon>Liliopsida</taxon>
        <taxon>Poales</taxon>
        <taxon>Poaceae</taxon>
        <taxon>PACMAD clade</taxon>
        <taxon>Panicoideae</taxon>
        <taxon>Andropogonodae</taxon>
        <taxon>Andropogoneae</taxon>
        <taxon>Tripsacinae</taxon>
        <taxon>Zea</taxon>
    </lineage>
</organism>
<feature type="coiled-coil region" evidence="1">
    <location>
        <begin position="757"/>
        <end position="805"/>
    </location>
</feature>
<dbReference type="ExpressionAtlas" id="A0A1D6I7B1">
    <property type="expression patterns" value="baseline and differential"/>
</dbReference>
<feature type="compositionally biased region" description="Basic and acidic residues" evidence="2">
    <location>
        <begin position="54"/>
        <end position="63"/>
    </location>
</feature>
<feature type="region of interest" description="Disordered" evidence="2">
    <location>
        <begin position="650"/>
        <end position="671"/>
    </location>
</feature>
<keyword evidence="3" id="KW-0472">Membrane</keyword>
<feature type="region of interest" description="Disordered" evidence="2">
    <location>
        <begin position="1024"/>
        <end position="1043"/>
    </location>
</feature>
<feature type="region of interest" description="Disordered" evidence="2">
    <location>
        <begin position="1145"/>
        <end position="1197"/>
    </location>
</feature>
<proteinExistence type="predicted"/>
<feature type="region of interest" description="Disordered" evidence="2">
    <location>
        <begin position="1084"/>
        <end position="1107"/>
    </location>
</feature>
<keyword evidence="1" id="KW-0175">Coiled coil</keyword>
<feature type="region of interest" description="Disordered" evidence="2">
    <location>
        <begin position="459"/>
        <end position="481"/>
    </location>
</feature>
<feature type="region of interest" description="Disordered" evidence="2">
    <location>
        <begin position="684"/>
        <end position="730"/>
    </location>
</feature>
<dbReference type="PANTHER" id="PTHR48454">
    <property type="entry name" value="PUTATIVE RNA-BINDING DOMAIN-CONTAINING PROTEIN-RELATED"/>
    <property type="match status" value="1"/>
</dbReference>
<dbReference type="EMBL" id="CM007650">
    <property type="protein sequence ID" value="ONM55952.1"/>
    <property type="molecule type" value="Genomic_DNA"/>
</dbReference>
<keyword evidence="3" id="KW-0812">Transmembrane</keyword>
<evidence type="ECO:0000256" key="1">
    <source>
        <dbReference type="SAM" id="Coils"/>
    </source>
</evidence>
<dbReference type="EMBL" id="CM007650">
    <property type="protein sequence ID" value="ONM55947.1"/>
    <property type="molecule type" value="Genomic_DNA"/>
</dbReference>
<dbReference type="EMBL" id="CM007650">
    <property type="protein sequence ID" value="ONM55946.1"/>
    <property type="molecule type" value="Genomic_DNA"/>
</dbReference>
<feature type="compositionally biased region" description="Basic and acidic residues" evidence="2">
    <location>
        <begin position="1024"/>
        <end position="1033"/>
    </location>
</feature>
<dbReference type="IntAct" id="A0A1D6I7B1">
    <property type="interactions" value="4"/>
</dbReference>
<gene>
    <name evidence="4" type="ORF">ZEAMMB73_Zm00001d020965</name>
</gene>
<accession>A0A1D6I7B1</accession>
<evidence type="ECO:0000256" key="2">
    <source>
        <dbReference type="SAM" id="MobiDB-lite"/>
    </source>
</evidence>